<dbReference type="PANTHER" id="PTHR43155:SF2">
    <property type="entry name" value="CYCLIC DI-GMP PHOSPHODIESTERASE PA4108"/>
    <property type="match status" value="1"/>
</dbReference>
<keyword evidence="3" id="KW-1185">Reference proteome</keyword>
<dbReference type="PROSITE" id="PS51832">
    <property type="entry name" value="HD_GYP"/>
    <property type="match status" value="1"/>
</dbReference>
<feature type="domain" description="HD-GYP" evidence="1">
    <location>
        <begin position="142"/>
        <end position="338"/>
    </location>
</feature>
<evidence type="ECO:0000313" key="2">
    <source>
        <dbReference type="EMBL" id="TXS89292.1"/>
    </source>
</evidence>
<dbReference type="RefSeq" id="WP_148070333.1">
    <property type="nucleotide sequence ID" value="NZ_VRZA01000011.1"/>
</dbReference>
<comment type="caution">
    <text evidence="2">The sequence shown here is derived from an EMBL/GenBank/DDBJ whole genome shotgun (WGS) entry which is preliminary data.</text>
</comment>
<dbReference type="CDD" id="cd00077">
    <property type="entry name" value="HDc"/>
    <property type="match status" value="1"/>
</dbReference>
<dbReference type="EMBL" id="VRZA01000011">
    <property type="protein sequence ID" value="TXS89292.1"/>
    <property type="molecule type" value="Genomic_DNA"/>
</dbReference>
<gene>
    <name evidence="2" type="ORF">FV139_20365</name>
</gene>
<dbReference type="PANTHER" id="PTHR43155">
    <property type="entry name" value="CYCLIC DI-GMP PHOSPHODIESTERASE PA4108-RELATED"/>
    <property type="match status" value="1"/>
</dbReference>
<dbReference type="InterPro" id="IPR021812">
    <property type="entry name" value="DUF3391"/>
</dbReference>
<dbReference type="Pfam" id="PF13487">
    <property type="entry name" value="HD_5"/>
    <property type="match status" value="1"/>
</dbReference>
<dbReference type="AlphaFoldDB" id="A0A5C8ZNG5"/>
<proteinExistence type="predicted"/>
<dbReference type="InterPro" id="IPR037522">
    <property type="entry name" value="HD_GYP_dom"/>
</dbReference>
<dbReference type="Proteomes" id="UP000321039">
    <property type="component" value="Unassembled WGS sequence"/>
</dbReference>
<dbReference type="Gene3D" id="1.10.3210.10">
    <property type="entry name" value="Hypothetical protein af1432"/>
    <property type="match status" value="1"/>
</dbReference>
<dbReference type="SMART" id="SM00471">
    <property type="entry name" value="HDc"/>
    <property type="match status" value="1"/>
</dbReference>
<organism evidence="2 3">
    <name type="scientific">Parahaliea maris</name>
    <dbReference type="NCBI Taxonomy" id="2716870"/>
    <lineage>
        <taxon>Bacteria</taxon>
        <taxon>Pseudomonadati</taxon>
        <taxon>Pseudomonadota</taxon>
        <taxon>Gammaproteobacteria</taxon>
        <taxon>Cellvibrionales</taxon>
        <taxon>Halieaceae</taxon>
        <taxon>Parahaliea</taxon>
    </lineage>
</organism>
<dbReference type="SUPFAM" id="SSF109604">
    <property type="entry name" value="HD-domain/PDEase-like"/>
    <property type="match status" value="1"/>
</dbReference>
<dbReference type="InterPro" id="IPR003607">
    <property type="entry name" value="HD/PDEase_dom"/>
</dbReference>
<evidence type="ECO:0000259" key="1">
    <source>
        <dbReference type="PROSITE" id="PS51832"/>
    </source>
</evidence>
<accession>A0A5C8ZNG5</accession>
<dbReference type="Pfam" id="PF11871">
    <property type="entry name" value="DUF3391"/>
    <property type="match status" value="1"/>
</dbReference>
<protein>
    <submittedName>
        <fullName evidence="2">HD-GYP domain-containing protein</fullName>
    </submittedName>
</protein>
<sequence>MINIEKVYTVDLEVGMYISSLDRPWLETPFFLQGFQIESSEDIRKLREFCQYVYVDYQKSAKGEKLAPRRTVSRPRRAPQELFGGRRLKAYEDKADWSEEFPRARAAVQDISEGIETVFENVSRGGALDVLRVRKAVEPMIDSISRNPDACIWLARIKQQDQYTYQHSLGASIWAVALGRQLGLPRSDLRSLAIGGVLFDVGKLRVDPELLRADRPLSDEEFQRVREHVQLGLEMIRETGLMNSDVLDMVAYHHERHNGSGYPEGLRGDDIPIFARIAAIVDCYDAITSHRSYARATSPAEAIKKLYEWRDVDFQAELVEEFIQAVGIYPAGSLVELSSGEVAVVVSEYRSRRLRPQVMVLLGEDKQPLASPRLIDLVTESQAGSGPNLAIVGSLEPEAYGIDMAGIQL</sequence>
<reference evidence="2 3" key="1">
    <citation type="submission" date="2019-08" db="EMBL/GenBank/DDBJ databases">
        <title>Parahaliea maris sp. nov., isolated from the surface seawater.</title>
        <authorList>
            <person name="Liu Y."/>
        </authorList>
    </citation>
    <scope>NUCLEOTIDE SEQUENCE [LARGE SCALE GENOMIC DNA]</scope>
    <source>
        <strain evidence="2 3">HSLHS9</strain>
    </source>
</reference>
<evidence type="ECO:0000313" key="3">
    <source>
        <dbReference type="Proteomes" id="UP000321039"/>
    </source>
</evidence>
<dbReference type="GO" id="GO:0008081">
    <property type="term" value="F:phosphoric diester hydrolase activity"/>
    <property type="evidence" value="ECO:0007669"/>
    <property type="project" value="UniProtKB-ARBA"/>
</dbReference>
<name>A0A5C8ZNG5_9GAMM</name>